<reference evidence="1" key="1">
    <citation type="submission" date="2022-08" db="EMBL/GenBank/DDBJ databases">
        <authorList>
            <person name="Deng Y."/>
            <person name="Han X.-F."/>
            <person name="Zhang Y.-Q."/>
        </authorList>
    </citation>
    <scope>NUCLEOTIDE SEQUENCE</scope>
    <source>
        <strain evidence="1">CPCC 203386</strain>
    </source>
</reference>
<organism evidence="1 2">
    <name type="scientific">Herbiconiux daphne</name>
    <dbReference type="NCBI Taxonomy" id="2970914"/>
    <lineage>
        <taxon>Bacteria</taxon>
        <taxon>Bacillati</taxon>
        <taxon>Actinomycetota</taxon>
        <taxon>Actinomycetes</taxon>
        <taxon>Micrococcales</taxon>
        <taxon>Microbacteriaceae</taxon>
        <taxon>Herbiconiux</taxon>
    </lineage>
</organism>
<evidence type="ECO:0000313" key="2">
    <source>
        <dbReference type="Proteomes" id="UP001165586"/>
    </source>
</evidence>
<sequence>MAHQIVAPTSPRTAYVLGAGFSLAASAAMPTTDELGRRAAASLGLEDLPDFRPDGITFENWLTWLAERQPFLSEAEHLQDRARFAELSEAIAIEVAASQVAADTAGFPRWLGEFVDLLHWSQSTVVTLNYDTIVETTLTKSPRFGGDSAISSADVVTGFPNGRGLMFGSGPYFEDRPTFRLHKLHGSIDWFAVPGDHTGATLERIPMVESRGQSVHRATVGGREVFIVPPTSTKGTYFDNPKTRFTWQQARDGLREAERIVLMGYSLPLTDTALARLLMTTIGPAATQEVIVVNPDAVAVANRLVALGVDARRIRAYEGFTCVQDFIDDEVKAASSELVEYLTGLASSAPDNPVAIGWGFVEWGAVTGATFDAATGTLRLAVDRVDQPLGTIHHPDAVSDDPNVRRTMTLGELLALGRPSGIVVEVDGREWRMATRALPTAGEEPDWVLLRPLGHQPDRRP</sequence>
<comment type="caution">
    <text evidence="1">The sequence shown here is derived from an EMBL/GenBank/DDBJ whole genome shotgun (WGS) entry which is preliminary data.</text>
</comment>
<keyword evidence="2" id="KW-1185">Reference proteome</keyword>
<dbReference type="RefSeq" id="WP_259539999.1">
    <property type="nucleotide sequence ID" value="NZ_JANLCJ010000005.1"/>
</dbReference>
<evidence type="ECO:0000313" key="1">
    <source>
        <dbReference type="EMBL" id="MCS5735094.1"/>
    </source>
</evidence>
<dbReference type="Proteomes" id="UP001165586">
    <property type="component" value="Unassembled WGS sequence"/>
</dbReference>
<proteinExistence type="predicted"/>
<name>A0ABT2H5A6_9MICO</name>
<accession>A0ABT2H5A6</accession>
<dbReference type="EMBL" id="JANLCJ010000005">
    <property type="protein sequence ID" value="MCS5735094.1"/>
    <property type="molecule type" value="Genomic_DNA"/>
</dbReference>
<protein>
    <recommendedName>
        <fullName evidence="3">SIR2-like domain-containing protein</fullName>
    </recommendedName>
</protein>
<evidence type="ECO:0008006" key="3">
    <source>
        <dbReference type="Google" id="ProtNLM"/>
    </source>
</evidence>
<gene>
    <name evidence="1" type="ORF">N1032_15215</name>
</gene>